<proteinExistence type="predicted"/>
<keyword evidence="1" id="KW-1133">Transmembrane helix</keyword>
<dbReference type="EMBL" id="CP146016">
    <property type="protein sequence ID" value="WWQ61546.1"/>
    <property type="molecule type" value="Genomic_DNA"/>
</dbReference>
<sequence length="201" mass="21976">MIPTQELIVIFVISFITNATPFFGAPYTLITASILLKYGVNPLSLVLAIIVSGLGASISKSVMYGVGIALRKPLKNNKNVKLIERISKSFGFYLGLLILSVLPFLPLDDYIFLAGGIAKISVLKMISISILGKILKSGIEISIEITGIRLIASLIGINTVELSIISIIVFTGLGIVLFKIDWEEILRRGEKFLREKLKINL</sequence>
<keyword evidence="1" id="KW-0812">Transmembrane</keyword>
<dbReference type="AlphaFoldDB" id="A0AAX4L317"/>
<keyword evidence="3" id="KW-1185">Reference proteome</keyword>
<feature type="transmembrane region" description="Helical" evidence="1">
    <location>
        <begin position="111"/>
        <end position="131"/>
    </location>
</feature>
<protein>
    <submittedName>
        <fullName evidence="2">Uncharacterized protein</fullName>
    </submittedName>
</protein>
<dbReference type="RefSeq" id="WP_338604052.1">
    <property type="nucleotide sequence ID" value="NZ_CP146016.1"/>
</dbReference>
<evidence type="ECO:0000313" key="3">
    <source>
        <dbReference type="Proteomes" id="UP001432202"/>
    </source>
</evidence>
<keyword evidence="1" id="KW-0472">Membrane</keyword>
<feature type="transmembrane region" description="Helical" evidence="1">
    <location>
        <begin position="163"/>
        <end position="182"/>
    </location>
</feature>
<reference evidence="2 3" key="1">
    <citation type="submission" date="2024-02" db="EMBL/GenBank/DDBJ databases">
        <title>STSV induces naive adaptation in Sulfolobus.</title>
        <authorList>
            <person name="Xiang X."/>
            <person name="Song M."/>
        </authorList>
    </citation>
    <scope>NUCLEOTIDE SEQUENCE [LARGE SCALE GENOMIC DNA]</scope>
    <source>
        <strain evidence="2 3">RT2</strain>
    </source>
</reference>
<feature type="transmembrane region" description="Helical" evidence="1">
    <location>
        <begin position="7"/>
        <end position="25"/>
    </location>
</feature>
<evidence type="ECO:0000313" key="2">
    <source>
        <dbReference type="EMBL" id="WWQ61546.1"/>
    </source>
</evidence>
<organism evidence="2 3">
    <name type="scientific">Sulfolobus tengchongensis</name>
    <dbReference type="NCBI Taxonomy" id="207809"/>
    <lineage>
        <taxon>Archaea</taxon>
        <taxon>Thermoproteota</taxon>
        <taxon>Thermoprotei</taxon>
        <taxon>Sulfolobales</taxon>
        <taxon>Sulfolobaceae</taxon>
        <taxon>Sulfolobus</taxon>
    </lineage>
</organism>
<dbReference type="Proteomes" id="UP001432202">
    <property type="component" value="Chromosome"/>
</dbReference>
<feature type="transmembrane region" description="Helical" evidence="1">
    <location>
        <begin position="45"/>
        <end position="70"/>
    </location>
</feature>
<gene>
    <name evidence="2" type="ORF">V6M85_05600</name>
</gene>
<accession>A0AAX4L317</accession>
<evidence type="ECO:0000256" key="1">
    <source>
        <dbReference type="SAM" id="Phobius"/>
    </source>
</evidence>
<name>A0AAX4L317_9CREN</name>
<feature type="transmembrane region" description="Helical" evidence="1">
    <location>
        <begin position="90"/>
        <end position="105"/>
    </location>
</feature>
<dbReference type="GeneID" id="89336222"/>